<dbReference type="RefSeq" id="WP_176071971.1">
    <property type="nucleotide sequence ID" value="NZ_JABWMJ010000032.1"/>
</dbReference>
<reference evidence="1 2" key="1">
    <citation type="submission" date="2020-06" db="EMBL/GenBank/DDBJ databases">
        <title>Schlegella sp. ID0723 isolated from air conditioner.</title>
        <authorList>
            <person name="Kim D.Y."/>
            <person name="Kim D.-U."/>
        </authorList>
    </citation>
    <scope>NUCLEOTIDE SEQUENCE [LARGE SCALE GENOMIC DNA]</scope>
    <source>
        <strain evidence="1 2">ID0723</strain>
    </source>
</reference>
<dbReference type="NCBIfam" id="NF047595">
    <property type="entry name" value="IS66_ISRel24_TnpA"/>
    <property type="match status" value="1"/>
</dbReference>
<comment type="caution">
    <text evidence="1">The sequence shown here is derived from an EMBL/GenBank/DDBJ whole genome shotgun (WGS) entry which is preliminary data.</text>
</comment>
<proteinExistence type="predicted"/>
<name>A0A7Y6NTN5_9BURK</name>
<sequence>MQDSGHTSAWTGQAVERTKSNGKRVFATAFKRWIVEEARRPGASVAGLAMQHGVNANQLHRWMRLPQWRSEAPVSPALPVLLPVEIQAEPAHVTAAPITARRVPIEVELGGAVVRVMPGVDGATLRMVLAALRG</sequence>
<dbReference type="Pfam" id="PF01527">
    <property type="entry name" value="HTH_Tnp_1"/>
    <property type="match status" value="1"/>
</dbReference>
<dbReference type="InterPro" id="IPR002514">
    <property type="entry name" value="Transposase_8"/>
</dbReference>
<organism evidence="1 2">
    <name type="scientific">Piscinibacter koreensis</name>
    <dbReference type="NCBI Taxonomy" id="2742824"/>
    <lineage>
        <taxon>Bacteria</taxon>
        <taxon>Pseudomonadati</taxon>
        <taxon>Pseudomonadota</taxon>
        <taxon>Betaproteobacteria</taxon>
        <taxon>Burkholderiales</taxon>
        <taxon>Sphaerotilaceae</taxon>
        <taxon>Piscinibacter</taxon>
    </lineage>
</organism>
<dbReference type="GO" id="GO:0004803">
    <property type="term" value="F:transposase activity"/>
    <property type="evidence" value="ECO:0007669"/>
    <property type="project" value="InterPro"/>
</dbReference>
<dbReference type="GO" id="GO:0006313">
    <property type="term" value="P:DNA transposition"/>
    <property type="evidence" value="ECO:0007669"/>
    <property type="project" value="InterPro"/>
</dbReference>
<dbReference type="AlphaFoldDB" id="A0A7Y6NTN5"/>
<accession>A0A7Y6NTN5</accession>
<evidence type="ECO:0000313" key="2">
    <source>
        <dbReference type="Proteomes" id="UP000529637"/>
    </source>
</evidence>
<dbReference type="PANTHER" id="PTHR37936:SF3">
    <property type="entry name" value="TRANSPOSASE INSC FOR INSERTION ELEMENT IS2A-RELATED"/>
    <property type="match status" value="1"/>
</dbReference>
<gene>
    <name evidence="1" type="ORF">HQN59_25665</name>
</gene>
<keyword evidence="2" id="KW-1185">Reference proteome</keyword>
<dbReference type="SUPFAM" id="SSF46689">
    <property type="entry name" value="Homeodomain-like"/>
    <property type="match status" value="1"/>
</dbReference>
<dbReference type="PANTHER" id="PTHR37936">
    <property type="entry name" value="TRANSPOSASE INSC FOR INSERTION ELEMENT IS2A-RELATED"/>
    <property type="match status" value="1"/>
</dbReference>
<dbReference type="Proteomes" id="UP000529637">
    <property type="component" value="Unassembled WGS sequence"/>
</dbReference>
<evidence type="ECO:0000313" key="1">
    <source>
        <dbReference type="EMBL" id="NUZ09130.1"/>
    </source>
</evidence>
<dbReference type="GO" id="GO:0003677">
    <property type="term" value="F:DNA binding"/>
    <property type="evidence" value="ECO:0007669"/>
    <property type="project" value="InterPro"/>
</dbReference>
<dbReference type="InterPro" id="IPR009057">
    <property type="entry name" value="Homeodomain-like_sf"/>
</dbReference>
<protein>
    <submittedName>
        <fullName evidence="1">Transposase</fullName>
    </submittedName>
</protein>
<dbReference type="EMBL" id="JABWMJ010000032">
    <property type="protein sequence ID" value="NUZ09130.1"/>
    <property type="molecule type" value="Genomic_DNA"/>
</dbReference>